<evidence type="ECO:0000313" key="1">
    <source>
        <dbReference type="EMBL" id="GFP37938.1"/>
    </source>
</evidence>
<sequence length="43" mass="5038">MSIEEKIGQLLMVYFTGSFLSPVLEEAITRYHREDYPDTLTDK</sequence>
<dbReference type="Proteomes" id="UP000561271">
    <property type="component" value="Unassembled WGS sequence"/>
</dbReference>
<proteinExistence type="predicted"/>
<dbReference type="AlphaFoldDB" id="A0A6V8PZL7"/>
<reference evidence="1 2" key="1">
    <citation type="journal article" date="2020" name="Front. Microbiol.">
        <title>Single-cell genomics of novel Actinobacteria with the Wood-Ljungdahl pathway discovered in a serpentinizing system.</title>
        <authorList>
            <person name="Merino N."/>
            <person name="Kawai M."/>
            <person name="Boyd E.S."/>
            <person name="Colman D.R."/>
            <person name="McGlynn S.E."/>
            <person name="Nealson K.H."/>
            <person name="Kurokawa K."/>
            <person name="Hongoh Y."/>
        </authorList>
    </citation>
    <scope>NUCLEOTIDE SEQUENCE [LARGE SCALE GENOMIC DNA]</scope>
    <source>
        <strain evidence="1 2">S44</strain>
    </source>
</reference>
<accession>A0A6V8PZL7</accession>
<comment type="caution">
    <text evidence="1">The sequence shown here is derived from an EMBL/GenBank/DDBJ whole genome shotgun (WGS) entry which is preliminary data.</text>
</comment>
<dbReference type="RefSeq" id="WP_258190019.1">
    <property type="nucleotide sequence ID" value="NZ_BLRZ01000169.1"/>
</dbReference>
<name>A0A6V8PZL7_9ACTN</name>
<evidence type="ECO:0000313" key="2">
    <source>
        <dbReference type="Proteomes" id="UP000561271"/>
    </source>
</evidence>
<dbReference type="EMBL" id="BLSC01000231">
    <property type="protein sequence ID" value="GFP37938.1"/>
    <property type="molecule type" value="Genomic_DNA"/>
</dbReference>
<gene>
    <name evidence="1" type="ORF">HKBW3S44_01618</name>
</gene>
<protein>
    <submittedName>
        <fullName evidence="1">Uncharacterized protein</fullName>
    </submittedName>
</protein>
<organism evidence="1 2">
    <name type="scientific">Candidatus Hakubella thermalkaliphila</name>
    <dbReference type="NCBI Taxonomy" id="2754717"/>
    <lineage>
        <taxon>Bacteria</taxon>
        <taxon>Bacillati</taxon>
        <taxon>Actinomycetota</taxon>
        <taxon>Actinomycetota incertae sedis</taxon>
        <taxon>Candidatus Hakubellales</taxon>
        <taxon>Candidatus Hakubellaceae</taxon>
        <taxon>Candidatus Hakubella</taxon>
    </lineage>
</organism>